<evidence type="ECO:0000256" key="4">
    <source>
        <dbReference type="ARBA" id="ARBA00022448"/>
    </source>
</evidence>
<evidence type="ECO:0000313" key="14">
    <source>
        <dbReference type="EMBL" id="SCU78141.1"/>
    </source>
</evidence>
<gene>
    <name evidence="14" type="ORF">LAME_0A03444G</name>
</gene>
<dbReference type="GO" id="GO:0030126">
    <property type="term" value="C:COPI vesicle coat"/>
    <property type="evidence" value="ECO:0007669"/>
    <property type="project" value="UniProtKB-UniRule"/>
</dbReference>
<feature type="domain" description="AP complex mu/sigma subunit" evidence="13">
    <location>
        <begin position="9"/>
        <end position="153"/>
    </location>
</feature>
<dbReference type="InterPro" id="IPR039652">
    <property type="entry name" value="Coatomer_zeta"/>
</dbReference>
<dbReference type="InterPro" id="IPR022775">
    <property type="entry name" value="AP_mu_sigma_su"/>
</dbReference>
<evidence type="ECO:0000256" key="6">
    <source>
        <dbReference type="ARBA" id="ARBA00022892"/>
    </source>
</evidence>
<proteinExistence type="inferred from homology"/>
<dbReference type="InterPro" id="IPR011012">
    <property type="entry name" value="Longin-like_dom_sf"/>
</dbReference>
<dbReference type="GO" id="GO:0006891">
    <property type="term" value="P:intra-Golgi vesicle-mediated transport"/>
    <property type="evidence" value="ECO:0007669"/>
    <property type="project" value="TreeGrafter"/>
</dbReference>
<evidence type="ECO:0000256" key="7">
    <source>
        <dbReference type="ARBA" id="ARBA00022927"/>
    </source>
</evidence>
<protein>
    <recommendedName>
        <fullName evidence="12">Coatomer subunit zeta</fullName>
    </recommendedName>
</protein>
<comment type="subcellular location">
    <subcellularLocation>
        <location evidence="12">Cytoplasm</location>
    </subcellularLocation>
    <subcellularLocation>
        <location evidence="1 12">Golgi apparatus membrane</location>
        <topology evidence="1 12">Peripheral membrane protein</topology>
        <orientation evidence="1 12">Cytoplasmic side</orientation>
    </subcellularLocation>
    <subcellularLocation>
        <location evidence="12">Cytoplasmic vesicle</location>
        <location evidence="12">COPI-coated vesicle membrane</location>
        <topology evidence="12">Peripheral membrane protein</topology>
        <orientation evidence="12">Cytoplasmic side</orientation>
    </subcellularLocation>
</comment>
<sequence length="190" mass="21158">MPNLSLYAVEALLILDGEGKRIYAKYYNGPHDEEQASQQGKSSSKEQMDFESRLFKKTHKQNADILLFEDSLVLYKEYVDVSLYLVGSAEENELVLQQALAAVRDSLELVLATGIDKKNILEHYDMAALVIDETIDDGIILETDPATIASRVTKPPSKDVPINIELSEKGLLSAWGFAKSKLAERLQQGL</sequence>
<comment type="subunit">
    <text evidence="3 12">Oligomeric complex that consists of at least the alpha, beta, beta', gamma, delta, epsilon and zeta subunits.</text>
</comment>
<keyword evidence="15" id="KW-1185">Reference proteome</keyword>
<keyword evidence="5 12" id="KW-0963">Cytoplasm</keyword>
<dbReference type="SUPFAM" id="SSF64356">
    <property type="entry name" value="SNARE-like"/>
    <property type="match status" value="1"/>
</dbReference>
<evidence type="ECO:0000256" key="10">
    <source>
        <dbReference type="ARBA" id="ARBA00023329"/>
    </source>
</evidence>
<dbReference type="FunFam" id="3.30.450.60:FF:000013">
    <property type="entry name" value="Coatomer subunit zeta"/>
    <property type="match status" value="1"/>
</dbReference>
<keyword evidence="9 12" id="KW-0472">Membrane</keyword>
<reference evidence="15" key="1">
    <citation type="submission" date="2016-03" db="EMBL/GenBank/DDBJ databases">
        <authorList>
            <person name="Devillers Hugo."/>
        </authorList>
    </citation>
    <scope>NUCLEOTIDE SEQUENCE [LARGE SCALE GENOMIC DNA]</scope>
</reference>
<comment type="function">
    <text evidence="11">The coatomer is a cytosolic protein complex that binds to dilysine motifs and reversibly associates with Golgi non-clathrin-coated vesicles, which further mediate biosynthetic protein transport from the ER, via the Golgi up to the trans Golgi network. Coatomer complex is required for budding from Golgi membranes, and is essential for the retrograde Golgi-to-ER transport of dilysine-tagged proteins. The zeta subunit may be involved in regulating the coat assembly and, hence, the rate of biosynthetic protein transport due to its association-dissociation properties with the coatomer complex.</text>
</comment>
<evidence type="ECO:0000256" key="9">
    <source>
        <dbReference type="ARBA" id="ARBA00023136"/>
    </source>
</evidence>
<dbReference type="GO" id="GO:0000139">
    <property type="term" value="C:Golgi membrane"/>
    <property type="evidence" value="ECO:0007669"/>
    <property type="project" value="UniProtKB-SubCell"/>
</dbReference>
<comment type="similarity">
    <text evidence="2 12">Belongs to the adaptor complexes small subunit family.</text>
</comment>
<keyword evidence="4 12" id="KW-0813">Transport</keyword>
<organism evidence="14 15">
    <name type="scientific">Lachancea meyersii CBS 8951</name>
    <dbReference type="NCBI Taxonomy" id="1266667"/>
    <lineage>
        <taxon>Eukaryota</taxon>
        <taxon>Fungi</taxon>
        <taxon>Dikarya</taxon>
        <taxon>Ascomycota</taxon>
        <taxon>Saccharomycotina</taxon>
        <taxon>Saccharomycetes</taxon>
        <taxon>Saccharomycetales</taxon>
        <taxon>Saccharomycetaceae</taxon>
        <taxon>Lachancea</taxon>
    </lineage>
</organism>
<keyword evidence="7 12" id="KW-0653">Protein transport</keyword>
<evidence type="ECO:0000256" key="11">
    <source>
        <dbReference type="ARBA" id="ARBA00045555"/>
    </source>
</evidence>
<keyword evidence="6 12" id="KW-0931">ER-Golgi transport</keyword>
<evidence type="ECO:0000256" key="1">
    <source>
        <dbReference type="ARBA" id="ARBA00004255"/>
    </source>
</evidence>
<evidence type="ECO:0000256" key="8">
    <source>
        <dbReference type="ARBA" id="ARBA00023034"/>
    </source>
</evidence>
<dbReference type="OrthoDB" id="10249988at2759"/>
<dbReference type="Gene3D" id="3.30.450.60">
    <property type="match status" value="1"/>
</dbReference>
<dbReference type="AlphaFoldDB" id="A0A1G4INE6"/>
<evidence type="ECO:0000259" key="13">
    <source>
        <dbReference type="Pfam" id="PF01217"/>
    </source>
</evidence>
<keyword evidence="8 12" id="KW-0333">Golgi apparatus</keyword>
<name>A0A1G4INE6_9SACH</name>
<dbReference type="PANTHER" id="PTHR11043">
    <property type="entry name" value="ZETA-COAT PROTEIN"/>
    <property type="match status" value="1"/>
</dbReference>
<evidence type="ECO:0000256" key="5">
    <source>
        <dbReference type="ARBA" id="ARBA00022490"/>
    </source>
</evidence>
<dbReference type="GO" id="GO:0006886">
    <property type="term" value="P:intracellular protein transport"/>
    <property type="evidence" value="ECO:0007669"/>
    <property type="project" value="TreeGrafter"/>
</dbReference>
<dbReference type="Pfam" id="PF01217">
    <property type="entry name" value="Clat_adaptor_s"/>
    <property type="match status" value="1"/>
</dbReference>
<dbReference type="PANTHER" id="PTHR11043:SF0">
    <property type="entry name" value="COATOMER SUBUNIT ZETA"/>
    <property type="match status" value="1"/>
</dbReference>
<evidence type="ECO:0000256" key="12">
    <source>
        <dbReference type="RuleBase" id="RU366053"/>
    </source>
</evidence>
<keyword evidence="10 12" id="KW-0968">Cytoplasmic vesicle</keyword>
<evidence type="ECO:0000313" key="15">
    <source>
        <dbReference type="Proteomes" id="UP000191144"/>
    </source>
</evidence>
<evidence type="ECO:0000256" key="2">
    <source>
        <dbReference type="ARBA" id="ARBA00006972"/>
    </source>
</evidence>
<dbReference type="EMBL" id="LT598483">
    <property type="protein sequence ID" value="SCU78141.1"/>
    <property type="molecule type" value="Genomic_DNA"/>
</dbReference>
<accession>A0A1G4INE6</accession>
<dbReference type="GO" id="GO:0006890">
    <property type="term" value="P:retrograde vesicle-mediated transport, Golgi to endoplasmic reticulum"/>
    <property type="evidence" value="ECO:0007669"/>
    <property type="project" value="UniProtKB-UniRule"/>
</dbReference>
<evidence type="ECO:0000256" key="3">
    <source>
        <dbReference type="ARBA" id="ARBA00011775"/>
    </source>
</evidence>
<dbReference type="Proteomes" id="UP000191144">
    <property type="component" value="Chromosome A"/>
</dbReference>